<evidence type="ECO:0000256" key="3">
    <source>
        <dbReference type="ARBA" id="ARBA00022801"/>
    </source>
</evidence>
<comment type="caution">
    <text evidence="6">The sequence shown here is derived from an EMBL/GenBank/DDBJ whole genome shotgun (WGS) entry which is preliminary data.</text>
</comment>
<accession>A0ABU8FJG2</accession>
<keyword evidence="3 6" id="KW-0378">Hydrolase</keyword>
<evidence type="ECO:0000313" key="6">
    <source>
        <dbReference type="EMBL" id="MEI4802829.1"/>
    </source>
</evidence>
<dbReference type="Pfam" id="PF00413">
    <property type="entry name" value="Peptidase_M10"/>
    <property type="match status" value="1"/>
</dbReference>
<dbReference type="InterPro" id="IPR001818">
    <property type="entry name" value="Pept_M10_metallopeptidase"/>
</dbReference>
<organism evidence="6 7">
    <name type="scientific">Bacillus bruguierae</name>
    <dbReference type="NCBI Taxonomy" id="3127667"/>
    <lineage>
        <taxon>Bacteria</taxon>
        <taxon>Bacillati</taxon>
        <taxon>Bacillota</taxon>
        <taxon>Bacilli</taxon>
        <taxon>Bacillales</taxon>
        <taxon>Bacillaceae</taxon>
        <taxon>Bacillus</taxon>
    </lineage>
</organism>
<dbReference type="Gene3D" id="3.40.390.10">
    <property type="entry name" value="Collagenase (Catalytic Domain)"/>
    <property type="match status" value="1"/>
</dbReference>
<dbReference type="RefSeq" id="WP_336473285.1">
    <property type="nucleotide sequence ID" value="NZ_JBAWSX010000010.1"/>
</dbReference>
<dbReference type="SUPFAM" id="SSF55486">
    <property type="entry name" value="Metalloproteases ('zincins'), catalytic domain"/>
    <property type="match status" value="1"/>
</dbReference>
<proteinExistence type="predicted"/>
<keyword evidence="1" id="KW-0645">Protease</keyword>
<dbReference type="EMBL" id="JBAWSX010000010">
    <property type="protein sequence ID" value="MEI4802829.1"/>
    <property type="molecule type" value="Genomic_DNA"/>
</dbReference>
<evidence type="ECO:0000313" key="7">
    <source>
        <dbReference type="Proteomes" id="UP001372526"/>
    </source>
</evidence>
<keyword evidence="2" id="KW-0479">Metal-binding</keyword>
<protein>
    <submittedName>
        <fullName evidence="6">Matrixin family metalloprotease</fullName>
        <ecNumber evidence="6">3.4.24.-</ecNumber>
    </submittedName>
</protein>
<gene>
    <name evidence="6" type="ORF">WAZ07_16210</name>
</gene>
<dbReference type="InterPro" id="IPR024079">
    <property type="entry name" value="MetalloPept_cat_dom_sf"/>
</dbReference>
<keyword evidence="6" id="KW-0482">Metalloprotease</keyword>
<evidence type="ECO:0000256" key="4">
    <source>
        <dbReference type="ARBA" id="ARBA00022833"/>
    </source>
</evidence>
<sequence length="369" mass="42392">MLDFCNNVPDNVKKIITEKCRVVNICIFITPSVNEDMMDALKNKICEQLKRASEIWCGCKIMFNIKSFRKLVEIVDYPSEYYFKAEDIISAERFRENSKANRLWDLKPCCSDRPHVNLYYIGGNKFQSGESGVGMWEDNSEGGRYFIAIAEGETITEVLAHELGHVLSLSHSSDERNIMYPRPPGSNVTDDQCRQINNPKRHLIQEEFCETKFVRIFPKIFEVEILNMKVYEVDDGADPEDDIEIRWDFHIENTGDGTIITKSWEHHQIEDDNPNIPYHIGVRAVFVVNKETDIIKLHISGVEFDTGHDDALPSTTRDFDKVNNWGTNFPSSIFLTNSEIECEMALKVTELPQEEQLIPGVCEGAIIRN</sequence>
<evidence type="ECO:0000259" key="5">
    <source>
        <dbReference type="Pfam" id="PF00413"/>
    </source>
</evidence>
<reference evidence="6 7" key="1">
    <citation type="submission" date="2024-01" db="EMBL/GenBank/DDBJ databases">
        <title>Seven novel Bacillus-like species.</title>
        <authorList>
            <person name="Liu G."/>
        </authorList>
    </citation>
    <scope>NUCLEOTIDE SEQUENCE [LARGE SCALE GENOMIC DNA]</scope>
    <source>
        <strain evidence="6 7">FJAT-51639</strain>
    </source>
</reference>
<dbReference type="Proteomes" id="UP001372526">
    <property type="component" value="Unassembled WGS sequence"/>
</dbReference>
<dbReference type="GO" id="GO:0008237">
    <property type="term" value="F:metallopeptidase activity"/>
    <property type="evidence" value="ECO:0007669"/>
    <property type="project" value="UniProtKB-KW"/>
</dbReference>
<dbReference type="EC" id="3.4.24.-" evidence="6"/>
<name>A0ABU8FJG2_9BACI</name>
<evidence type="ECO:0000256" key="1">
    <source>
        <dbReference type="ARBA" id="ARBA00022670"/>
    </source>
</evidence>
<keyword evidence="4" id="KW-0862">Zinc</keyword>
<feature type="domain" description="Peptidase M10 metallopeptidase" evidence="5">
    <location>
        <begin position="150"/>
        <end position="182"/>
    </location>
</feature>
<evidence type="ECO:0000256" key="2">
    <source>
        <dbReference type="ARBA" id="ARBA00022723"/>
    </source>
</evidence>
<keyword evidence="7" id="KW-1185">Reference proteome</keyword>